<keyword evidence="1" id="KW-0732">Signal</keyword>
<evidence type="ECO:0000313" key="3">
    <source>
        <dbReference type="Proteomes" id="UP000247973"/>
    </source>
</evidence>
<dbReference type="EMBL" id="QICL01000006">
    <property type="protein sequence ID" value="PXV65851.1"/>
    <property type="molecule type" value="Genomic_DNA"/>
</dbReference>
<reference evidence="2 3" key="1">
    <citation type="submission" date="2018-03" db="EMBL/GenBank/DDBJ databases">
        <title>Genomic Encyclopedia of Archaeal and Bacterial Type Strains, Phase II (KMG-II): from individual species to whole genera.</title>
        <authorList>
            <person name="Goeker M."/>
        </authorList>
    </citation>
    <scope>NUCLEOTIDE SEQUENCE [LARGE SCALE GENOMIC DNA]</scope>
    <source>
        <strain evidence="2 3">DSM 100214</strain>
    </source>
</reference>
<keyword evidence="3" id="KW-1185">Reference proteome</keyword>
<dbReference type="OrthoDB" id="1099132at2"/>
<gene>
    <name evidence="2" type="ORF">CLV62_10624</name>
</gene>
<evidence type="ECO:0008006" key="4">
    <source>
        <dbReference type="Google" id="ProtNLM"/>
    </source>
</evidence>
<accession>A0A2V3PQT7</accession>
<proteinExistence type="predicted"/>
<evidence type="ECO:0000313" key="2">
    <source>
        <dbReference type="EMBL" id="PXV65851.1"/>
    </source>
</evidence>
<dbReference type="AlphaFoldDB" id="A0A2V3PQT7"/>
<dbReference type="Proteomes" id="UP000247973">
    <property type="component" value="Unassembled WGS sequence"/>
</dbReference>
<evidence type="ECO:0000256" key="1">
    <source>
        <dbReference type="SAM" id="SignalP"/>
    </source>
</evidence>
<sequence>MINRLKYIILGMVLLTLGSCTKESAAIDETPDIGGKVRIQLITNAGNYERPETRIGSALENSVDATPWVFVFSGSDNNAIFSEVQQSIVLDGKTFVILTKTTTACRILVIANAPANFQDASGTSFSFDQNNLTAQLTGKTLTAAVANLLTSPQLASPQTTVPYTPDLAIPMSALMPVVAAINENTVINSTGVAGGSALPINRIVAKVTVDASEVINTFTLSGATVVGAPRNGALADLGIAIKSNAGNLTDYLTSTTGDGVTGIAPATNNTTVANPIYLYESQERATSVIIKGTYNGIVGYYRLVFMGPTQLVNVYRNKYYLFTITSVTDSGYPTVAEAIANPASNAIKVTLSVTDLNSFDILDNGQYYLGVSNSSLNMLANQLAYNGIPAVTVTTNASSPNTLSAIGSGGITAVVPAPTIIGNITSWNVTMSVTAAFTSGTITLKIGNIVKTIAVTRATAAVGAIGGLISSATPIYVGGQVNDASVSWLSLSSINDSSTGGATMIAGPNPGPYYLFATANNTGVDRVGIVYLTRYDRGRLMLYIVQAH</sequence>
<organism evidence="2 3">
    <name type="scientific">Dysgonomonas alginatilytica</name>
    <dbReference type="NCBI Taxonomy" id="1605892"/>
    <lineage>
        <taxon>Bacteria</taxon>
        <taxon>Pseudomonadati</taxon>
        <taxon>Bacteroidota</taxon>
        <taxon>Bacteroidia</taxon>
        <taxon>Bacteroidales</taxon>
        <taxon>Dysgonomonadaceae</taxon>
        <taxon>Dysgonomonas</taxon>
    </lineage>
</organism>
<feature type="signal peptide" evidence="1">
    <location>
        <begin position="1"/>
        <end position="25"/>
    </location>
</feature>
<feature type="chain" id="PRO_5016048528" description="DUF4906 domain-containing protein" evidence="1">
    <location>
        <begin position="26"/>
        <end position="548"/>
    </location>
</feature>
<name>A0A2V3PQT7_9BACT</name>
<comment type="caution">
    <text evidence="2">The sequence shown here is derived from an EMBL/GenBank/DDBJ whole genome shotgun (WGS) entry which is preliminary data.</text>
</comment>
<dbReference type="PROSITE" id="PS51257">
    <property type="entry name" value="PROKAR_LIPOPROTEIN"/>
    <property type="match status" value="1"/>
</dbReference>
<protein>
    <recommendedName>
        <fullName evidence="4">DUF4906 domain-containing protein</fullName>
    </recommendedName>
</protein>